<feature type="non-terminal residue" evidence="1">
    <location>
        <position position="15"/>
    </location>
</feature>
<sequence length="15" mass="1745">MLLDTFSAVFVKKVF</sequence>
<dbReference type="Proteomes" id="UP000008367">
    <property type="component" value="Unassembled WGS sequence"/>
</dbReference>
<protein>
    <submittedName>
        <fullName evidence="1">Uncharacterized protein</fullName>
    </submittedName>
</protein>
<reference evidence="1 2" key="1">
    <citation type="submission" date="2012-10" db="EMBL/GenBank/DDBJ databases">
        <title>Genome sequence of Vibrio Cholerae HENC-02.</title>
        <authorList>
            <person name="Eppinger M."/>
            <person name="Hasan N.A."/>
            <person name="Sengamalay N."/>
            <person name="Hine E."/>
            <person name="Su Q."/>
            <person name="Daugherty S.C."/>
            <person name="Young S."/>
            <person name="Sadzewicz L."/>
            <person name="Tallon L."/>
            <person name="Cebula T.A."/>
            <person name="Ravel J."/>
            <person name="Colwell R.R."/>
        </authorList>
    </citation>
    <scope>NUCLEOTIDE SEQUENCE [LARGE SCALE GENOMIC DNA]</scope>
    <source>
        <strain evidence="1 2">HENC-02</strain>
    </source>
</reference>
<comment type="caution">
    <text evidence="1">The sequence shown here is derived from an EMBL/GenBank/DDBJ whole genome shotgun (WGS) entry which is preliminary data.</text>
</comment>
<evidence type="ECO:0000313" key="1">
    <source>
        <dbReference type="EMBL" id="EKM29349.1"/>
    </source>
</evidence>
<accession>A0A454CSG2</accession>
<dbReference type="EMBL" id="AJSR01002130">
    <property type="protein sequence ID" value="EKM29349.1"/>
    <property type="molecule type" value="Genomic_DNA"/>
</dbReference>
<name>A0A454CSG2_VIBHA</name>
<gene>
    <name evidence="1" type="ORF">VCHENC02_4840</name>
</gene>
<organism evidence="1 2">
    <name type="scientific">Vibrio harveyi</name>
    <name type="common">Beneckea harveyi</name>
    <dbReference type="NCBI Taxonomy" id="669"/>
    <lineage>
        <taxon>Bacteria</taxon>
        <taxon>Pseudomonadati</taxon>
        <taxon>Pseudomonadota</taxon>
        <taxon>Gammaproteobacteria</taxon>
        <taxon>Vibrionales</taxon>
        <taxon>Vibrionaceae</taxon>
        <taxon>Vibrio</taxon>
    </lineage>
</organism>
<evidence type="ECO:0000313" key="2">
    <source>
        <dbReference type="Proteomes" id="UP000008367"/>
    </source>
</evidence>
<proteinExistence type="predicted"/>